<sequence length="835" mass="83243">MRPKAAASRHPAVPSGVRLRGRQAGDAGAPGQLQQQPRRLTGSAEPAADRDAAADRAALVTALEQERARVAALAAALWQHLGALALAVVAAWSDARDAASGIAQRAAAEVPALTAAAADGLSAARGAIAGAALSGEARAAALAAAAQSVATLARATGLERAANPRRLAAGVLAPLAAGASRASAAVAARLRAPAPAASASRAAMREAALLGTLVSHIPLVRGLVRGRREAADADWDWAGANDAAVAARGEGWPAGVRAAIADAGAWAGHTAGVAAAGARGAAVKAQCALAEPVSRCGAFVTENRGVSLAVGGAAAALLALAALRRVVEVSASAAEERVLRQLELQRRAEELASVRSRIRGALDASEPDRESRQMRQAASADDDAEAAALTERAGSPAPRGAGAFTRLRASRDAGAAEEEAVRRFQAFVAASGMGDMLRAGDGRMWDVSRAEGPQASREAVDAATRAFRNLGPSSEEALEADRADAQRQLEDQMAALAALEPTGLGRAAREAAKQRQREGGGEGAEAPAPPRARGGGGGGGGAGANPFALSAEERARWDAEEHLYSSTDGAAARRQSRPSSPPARQPPSPPRAQGREQQGQRGPTADGGGGGAAVGASVRGRLGLAGGERPVAAAAVVDGPAGEAAPAQPPAVAAEAAAGSPPEAQAGGEVDWEEARREMAARGSARRARREAAVDAPSGGGDGGAGAAAQPAEPAARQEAKAALRTAVEAMGADGAAAAATAAAAAERDASEVVAQPLPVQEARDAAAASSSAPAAAGRRQSRSARRAARKAARRGAPEDNPFAVDPAAAAEEGAAANGGDDDSLFQGLRIVERR</sequence>
<feature type="region of interest" description="Disordered" evidence="1">
    <location>
        <begin position="1"/>
        <end position="48"/>
    </location>
</feature>
<dbReference type="Proteomes" id="UP000247498">
    <property type="component" value="Unassembled WGS sequence"/>
</dbReference>
<feature type="compositionally biased region" description="Low complexity" evidence="1">
    <location>
        <begin position="640"/>
        <end position="669"/>
    </location>
</feature>
<feature type="compositionally biased region" description="Basic and acidic residues" evidence="1">
    <location>
        <begin position="507"/>
        <end position="520"/>
    </location>
</feature>
<feature type="compositionally biased region" description="Basic and acidic residues" evidence="1">
    <location>
        <begin position="551"/>
        <end position="563"/>
    </location>
</feature>
<gene>
    <name evidence="2" type="ORF">Rsub_08201</name>
</gene>
<dbReference type="InParanoid" id="A0A2V0PFB3"/>
<dbReference type="AlphaFoldDB" id="A0A2V0PFB3"/>
<feature type="compositionally biased region" description="Low complexity" evidence="1">
    <location>
        <begin position="723"/>
        <end position="745"/>
    </location>
</feature>
<feature type="region of interest" description="Disordered" evidence="1">
    <location>
        <begin position="640"/>
        <end position="835"/>
    </location>
</feature>
<feature type="compositionally biased region" description="Pro residues" evidence="1">
    <location>
        <begin position="579"/>
        <end position="590"/>
    </location>
</feature>
<comment type="caution">
    <text evidence="2">The sequence shown here is derived from an EMBL/GenBank/DDBJ whole genome shotgun (WGS) entry which is preliminary data.</text>
</comment>
<protein>
    <submittedName>
        <fullName evidence="2">Uncharacterized protein</fullName>
    </submittedName>
</protein>
<dbReference type="OrthoDB" id="563517at2759"/>
<reference evidence="2 3" key="1">
    <citation type="journal article" date="2018" name="Sci. Rep.">
        <title>Raphidocelis subcapitata (=Pseudokirchneriella subcapitata) provides an insight into genome evolution and environmental adaptations in the Sphaeropleales.</title>
        <authorList>
            <person name="Suzuki S."/>
            <person name="Yamaguchi H."/>
            <person name="Nakajima N."/>
            <person name="Kawachi M."/>
        </authorList>
    </citation>
    <scope>NUCLEOTIDE SEQUENCE [LARGE SCALE GENOMIC DNA]</scope>
    <source>
        <strain evidence="2 3">NIES-35</strain>
    </source>
</reference>
<feature type="compositionally biased region" description="Gly residues" evidence="1">
    <location>
        <begin position="533"/>
        <end position="543"/>
    </location>
</feature>
<feature type="compositionally biased region" description="Low complexity" evidence="1">
    <location>
        <begin position="386"/>
        <end position="402"/>
    </location>
</feature>
<feature type="compositionally biased region" description="Low complexity" evidence="1">
    <location>
        <begin position="800"/>
        <end position="819"/>
    </location>
</feature>
<keyword evidence="3" id="KW-1185">Reference proteome</keyword>
<organism evidence="2 3">
    <name type="scientific">Raphidocelis subcapitata</name>
    <dbReference type="NCBI Taxonomy" id="307507"/>
    <lineage>
        <taxon>Eukaryota</taxon>
        <taxon>Viridiplantae</taxon>
        <taxon>Chlorophyta</taxon>
        <taxon>core chlorophytes</taxon>
        <taxon>Chlorophyceae</taxon>
        <taxon>CS clade</taxon>
        <taxon>Sphaeropleales</taxon>
        <taxon>Selenastraceae</taxon>
        <taxon>Raphidocelis</taxon>
    </lineage>
</organism>
<name>A0A2V0PFB3_9CHLO</name>
<feature type="region of interest" description="Disordered" evidence="1">
    <location>
        <begin position="362"/>
        <end position="402"/>
    </location>
</feature>
<evidence type="ECO:0000313" key="2">
    <source>
        <dbReference type="EMBL" id="GBF95765.1"/>
    </source>
</evidence>
<feature type="compositionally biased region" description="Low complexity" evidence="1">
    <location>
        <begin position="766"/>
        <end position="779"/>
    </location>
</feature>
<proteinExistence type="predicted"/>
<feature type="region of interest" description="Disordered" evidence="1">
    <location>
        <begin position="501"/>
        <end position="616"/>
    </location>
</feature>
<evidence type="ECO:0000313" key="3">
    <source>
        <dbReference type="Proteomes" id="UP000247498"/>
    </source>
</evidence>
<feature type="compositionally biased region" description="Basic residues" evidence="1">
    <location>
        <begin position="780"/>
        <end position="794"/>
    </location>
</feature>
<dbReference type="EMBL" id="BDRX01000070">
    <property type="protein sequence ID" value="GBF95765.1"/>
    <property type="molecule type" value="Genomic_DNA"/>
</dbReference>
<feature type="compositionally biased region" description="Low complexity" evidence="1">
    <location>
        <begin position="591"/>
        <end position="604"/>
    </location>
</feature>
<evidence type="ECO:0000256" key="1">
    <source>
        <dbReference type="SAM" id="MobiDB-lite"/>
    </source>
</evidence>
<accession>A0A2V0PFB3</accession>